<feature type="compositionally biased region" description="Basic and acidic residues" evidence="2">
    <location>
        <begin position="243"/>
        <end position="256"/>
    </location>
</feature>
<evidence type="ECO:0000259" key="3">
    <source>
        <dbReference type="PROSITE" id="PS50011"/>
    </source>
</evidence>
<evidence type="ECO:0000256" key="2">
    <source>
        <dbReference type="SAM" id="MobiDB-lite"/>
    </source>
</evidence>
<dbReference type="GO" id="GO:0004674">
    <property type="term" value="F:protein serine/threonine kinase activity"/>
    <property type="evidence" value="ECO:0007669"/>
    <property type="project" value="TreeGrafter"/>
</dbReference>
<dbReference type="Pfam" id="PF07714">
    <property type="entry name" value="PK_Tyr_Ser-Thr"/>
    <property type="match status" value="1"/>
</dbReference>
<dbReference type="Proteomes" id="UP000789405">
    <property type="component" value="Unassembled WGS sequence"/>
</dbReference>
<feature type="compositionally biased region" description="Basic and acidic residues" evidence="2">
    <location>
        <begin position="219"/>
        <end position="230"/>
    </location>
</feature>
<comment type="caution">
    <text evidence="4">The sequence shown here is derived from an EMBL/GenBank/DDBJ whole genome shotgun (WGS) entry which is preliminary data.</text>
</comment>
<proteinExistence type="predicted"/>
<sequence>PEKYTSLKTEEVLNLYKTKMTEKALVDYSELEEYMKNIGIKSFDSSQFSEINIIGRGGSAIVYSTIFQKKKCVLKSLNNNLLLDEKRFKQIKHKVSRDERSDIYSLGVLLWELTSGVPPFHGLNIATIILEISQNKREKIIANTPSDYANLVEKCWSSDPDQRPTLDQILIELENLSNKTTIEFITNENIKNNQQIAQPESNDENSLNFFNCRTETTCKRHDESYPKEESQVLPGPHLSNNRNIDKIESNNDKHSNDTSSDSSQLGEVILDNAPKTSNTDMQSLISSEEILK</sequence>
<dbReference type="EMBL" id="CAJVPY010025559">
    <property type="protein sequence ID" value="CAG8788430.1"/>
    <property type="molecule type" value="Genomic_DNA"/>
</dbReference>
<dbReference type="Gene3D" id="1.10.510.10">
    <property type="entry name" value="Transferase(Phosphotransferase) domain 1"/>
    <property type="match status" value="1"/>
</dbReference>
<organism evidence="4 5">
    <name type="scientific">Dentiscutata erythropus</name>
    <dbReference type="NCBI Taxonomy" id="1348616"/>
    <lineage>
        <taxon>Eukaryota</taxon>
        <taxon>Fungi</taxon>
        <taxon>Fungi incertae sedis</taxon>
        <taxon>Mucoromycota</taxon>
        <taxon>Glomeromycotina</taxon>
        <taxon>Glomeromycetes</taxon>
        <taxon>Diversisporales</taxon>
        <taxon>Gigasporaceae</taxon>
        <taxon>Dentiscutata</taxon>
    </lineage>
</organism>
<keyword evidence="5" id="KW-1185">Reference proteome</keyword>
<evidence type="ECO:0000313" key="4">
    <source>
        <dbReference type="EMBL" id="CAG8788430.1"/>
    </source>
</evidence>
<feature type="non-terminal residue" evidence="4">
    <location>
        <position position="292"/>
    </location>
</feature>
<dbReference type="InterPro" id="IPR000719">
    <property type="entry name" value="Prot_kinase_dom"/>
</dbReference>
<feature type="binding site" evidence="1">
    <location>
        <position position="75"/>
    </location>
    <ligand>
        <name>ATP</name>
        <dbReference type="ChEBI" id="CHEBI:30616"/>
    </ligand>
</feature>
<dbReference type="InterPro" id="IPR001245">
    <property type="entry name" value="Ser-Thr/Tyr_kinase_cat_dom"/>
</dbReference>
<dbReference type="InterPro" id="IPR017441">
    <property type="entry name" value="Protein_kinase_ATP_BS"/>
</dbReference>
<dbReference type="InterPro" id="IPR011009">
    <property type="entry name" value="Kinase-like_dom_sf"/>
</dbReference>
<dbReference type="InterPro" id="IPR051681">
    <property type="entry name" value="Ser/Thr_Kinases-Pseudokinases"/>
</dbReference>
<accession>A0A9N9JMU8</accession>
<dbReference type="PROSITE" id="PS50011">
    <property type="entry name" value="PROTEIN_KINASE_DOM"/>
    <property type="match status" value="1"/>
</dbReference>
<reference evidence="4" key="1">
    <citation type="submission" date="2021-06" db="EMBL/GenBank/DDBJ databases">
        <authorList>
            <person name="Kallberg Y."/>
            <person name="Tangrot J."/>
            <person name="Rosling A."/>
        </authorList>
    </citation>
    <scope>NUCLEOTIDE SEQUENCE</scope>
    <source>
        <strain evidence="4">MA453B</strain>
    </source>
</reference>
<dbReference type="OrthoDB" id="2448836at2759"/>
<dbReference type="PANTHER" id="PTHR44329">
    <property type="entry name" value="SERINE/THREONINE-PROTEIN KINASE TNNI3K-RELATED"/>
    <property type="match status" value="1"/>
</dbReference>
<dbReference type="SMART" id="SM00220">
    <property type="entry name" value="S_TKc"/>
    <property type="match status" value="1"/>
</dbReference>
<keyword evidence="1" id="KW-0547">Nucleotide-binding</keyword>
<gene>
    <name evidence="4" type="ORF">DERYTH_LOCUS20906</name>
</gene>
<feature type="region of interest" description="Disordered" evidence="2">
    <location>
        <begin position="219"/>
        <end position="292"/>
    </location>
</feature>
<dbReference type="PROSITE" id="PS00107">
    <property type="entry name" value="PROTEIN_KINASE_ATP"/>
    <property type="match status" value="1"/>
</dbReference>
<dbReference type="AlphaFoldDB" id="A0A9N9JMU8"/>
<feature type="compositionally biased region" description="Polar residues" evidence="2">
    <location>
        <begin position="274"/>
        <end position="286"/>
    </location>
</feature>
<evidence type="ECO:0000256" key="1">
    <source>
        <dbReference type="PROSITE-ProRule" id="PRU10141"/>
    </source>
</evidence>
<dbReference type="GO" id="GO:0005524">
    <property type="term" value="F:ATP binding"/>
    <property type="evidence" value="ECO:0007669"/>
    <property type="project" value="UniProtKB-UniRule"/>
</dbReference>
<dbReference type="SUPFAM" id="SSF56112">
    <property type="entry name" value="Protein kinase-like (PK-like)"/>
    <property type="match status" value="1"/>
</dbReference>
<feature type="non-terminal residue" evidence="4">
    <location>
        <position position="1"/>
    </location>
</feature>
<evidence type="ECO:0000313" key="5">
    <source>
        <dbReference type="Proteomes" id="UP000789405"/>
    </source>
</evidence>
<name>A0A9N9JMU8_9GLOM</name>
<feature type="domain" description="Protein kinase" evidence="3">
    <location>
        <begin position="1"/>
        <end position="185"/>
    </location>
</feature>
<keyword evidence="1" id="KW-0067">ATP-binding</keyword>
<protein>
    <submittedName>
        <fullName evidence="4">11230_t:CDS:1</fullName>
    </submittedName>
</protein>